<evidence type="ECO:0000256" key="4">
    <source>
        <dbReference type="ARBA" id="ARBA00023125"/>
    </source>
</evidence>
<evidence type="ECO:0000256" key="2">
    <source>
        <dbReference type="ARBA" id="ARBA00023015"/>
    </source>
</evidence>
<dbReference type="EMBL" id="LYPA01000051">
    <property type="protein sequence ID" value="OBR65918.1"/>
    <property type="molecule type" value="Genomic_DNA"/>
</dbReference>
<dbReference type="PANTHER" id="PTHR43133">
    <property type="entry name" value="RNA POLYMERASE ECF-TYPE SIGMA FACTO"/>
    <property type="match status" value="1"/>
</dbReference>
<comment type="similarity">
    <text evidence="1">Belongs to the sigma-70 factor family. ECF subfamily.</text>
</comment>
<comment type="caution">
    <text evidence="8">The sequence shown here is derived from an EMBL/GenBank/DDBJ whole genome shotgun (WGS) entry which is preliminary data.</text>
</comment>
<organism evidence="8 9">
    <name type="scientific">Paenibacillus oryzae</name>
    <dbReference type="NCBI Taxonomy" id="1844972"/>
    <lineage>
        <taxon>Bacteria</taxon>
        <taxon>Bacillati</taxon>
        <taxon>Bacillota</taxon>
        <taxon>Bacilli</taxon>
        <taxon>Bacillales</taxon>
        <taxon>Paenibacillaceae</taxon>
        <taxon>Paenibacillus</taxon>
    </lineage>
</organism>
<accession>A0A1A5YK29</accession>
<dbReference type="Pfam" id="PF04542">
    <property type="entry name" value="Sigma70_r2"/>
    <property type="match status" value="1"/>
</dbReference>
<dbReference type="OrthoDB" id="2657224at2"/>
<dbReference type="GO" id="GO:0016987">
    <property type="term" value="F:sigma factor activity"/>
    <property type="evidence" value="ECO:0007669"/>
    <property type="project" value="UniProtKB-KW"/>
</dbReference>
<evidence type="ECO:0000259" key="7">
    <source>
        <dbReference type="Pfam" id="PF08281"/>
    </source>
</evidence>
<feature type="domain" description="RNA polymerase sigma-70 region 2" evidence="6">
    <location>
        <begin position="25"/>
        <end position="90"/>
    </location>
</feature>
<dbReference type="NCBIfam" id="TIGR02937">
    <property type="entry name" value="sigma70-ECF"/>
    <property type="match status" value="1"/>
</dbReference>
<dbReference type="SUPFAM" id="SSF88946">
    <property type="entry name" value="Sigma2 domain of RNA polymerase sigma factors"/>
    <property type="match status" value="1"/>
</dbReference>
<keyword evidence="3" id="KW-0731">Sigma factor</keyword>
<sequence>MQGKMFLMIGTDFGALAPKTQAEIYQEFYQFVYPPIIYMVKDHSTTEDMIQASFLKVIGHVPDVDSEAKLKGWIRVVVRNTVYNYFRKTKKNRNEVSSDSVYVDEAVVQIKDNFSTEDEVELKMMSETISQCLKELKPEYQALIELRWKRELSYKEIAEQLELTEDKVKYKLHRAREAVKKRFLRRWEEPDEQSGS</sequence>
<dbReference type="InterPro" id="IPR014284">
    <property type="entry name" value="RNA_pol_sigma-70_dom"/>
</dbReference>
<dbReference type="STRING" id="1844972.A7K91_18290"/>
<evidence type="ECO:0000313" key="8">
    <source>
        <dbReference type="EMBL" id="OBR65918.1"/>
    </source>
</evidence>
<keyword evidence="9" id="KW-1185">Reference proteome</keyword>
<name>A0A1A5YK29_9BACL</name>
<evidence type="ECO:0000256" key="3">
    <source>
        <dbReference type="ARBA" id="ARBA00023082"/>
    </source>
</evidence>
<dbReference type="InterPro" id="IPR007627">
    <property type="entry name" value="RNA_pol_sigma70_r2"/>
</dbReference>
<gene>
    <name evidence="8" type="ORF">A7K91_18290</name>
</gene>
<dbReference type="Pfam" id="PF08281">
    <property type="entry name" value="Sigma70_r4_2"/>
    <property type="match status" value="1"/>
</dbReference>
<dbReference type="InterPro" id="IPR036388">
    <property type="entry name" value="WH-like_DNA-bd_sf"/>
</dbReference>
<evidence type="ECO:0000313" key="9">
    <source>
        <dbReference type="Proteomes" id="UP000092024"/>
    </source>
</evidence>
<protein>
    <recommendedName>
        <fullName evidence="10">RNA polymerase subunit sigma-70</fullName>
    </recommendedName>
</protein>
<evidence type="ECO:0000259" key="6">
    <source>
        <dbReference type="Pfam" id="PF04542"/>
    </source>
</evidence>
<dbReference type="GO" id="GO:0006352">
    <property type="term" value="P:DNA-templated transcription initiation"/>
    <property type="evidence" value="ECO:0007669"/>
    <property type="project" value="InterPro"/>
</dbReference>
<dbReference type="AlphaFoldDB" id="A0A1A5YK29"/>
<dbReference type="InterPro" id="IPR013249">
    <property type="entry name" value="RNA_pol_sigma70_r4_t2"/>
</dbReference>
<keyword evidence="4" id="KW-0238">DNA-binding</keyword>
<dbReference type="SUPFAM" id="SSF88659">
    <property type="entry name" value="Sigma3 and sigma4 domains of RNA polymerase sigma factors"/>
    <property type="match status" value="1"/>
</dbReference>
<dbReference type="CDD" id="cd06171">
    <property type="entry name" value="Sigma70_r4"/>
    <property type="match status" value="1"/>
</dbReference>
<dbReference type="Gene3D" id="1.10.1740.10">
    <property type="match status" value="1"/>
</dbReference>
<dbReference type="InterPro" id="IPR039425">
    <property type="entry name" value="RNA_pol_sigma-70-like"/>
</dbReference>
<dbReference type="Gene3D" id="1.10.10.10">
    <property type="entry name" value="Winged helix-like DNA-binding domain superfamily/Winged helix DNA-binding domain"/>
    <property type="match status" value="1"/>
</dbReference>
<dbReference type="Proteomes" id="UP000092024">
    <property type="component" value="Unassembled WGS sequence"/>
</dbReference>
<dbReference type="PANTHER" id="PTHR43133:SF52">
    <property type="entry name" value="ECF RNA POLYMERASE SIGMA FACTOR SIGL"/>
    <property type="match status" value="1"/>
</dbReference>
<evidence type="ECO:0008006" key="10">
    <source>
        <dbReference type="Google" id="ProtNLM"/>
    </source>
</evidence>
<keyword evidence="2" id="KW-0805">Transcription regulation</keyword>
<feature type="domain" description="RNA polymerase sigma factor 70 region 4 type 2" evidence="7">
    <location>
        <begin position="128"/>
        <end position="178"/>
    </location>
</feature>
<dbReference type="RefSeq" id="WP_068682564.1">
    <property type="nucleotide sequence ID" value="NZ_LYPA01000051.1"/>
</dbReference>
<dbReference type="InterPro" id="IPR013324">
    <property type="entry name" value="RNA_pol_sigma_r3/r4-like"/>
</dbReference>
<reference evidence="8 9" key="1">
    <citation type="submission" date="2016-05" db="EMBL/GenBank/DDBJ databases">
        <title>Paenibacillus oryzae. sp. nov., isolated from the rice root.</title>
        <authorList>
            <person name="Zhang J."/>
            <person name="Zhang X."/>
        </authorList>
    </citation>
    <scope>NUCLEOTIDE SEQUENCE [LARGE SCALE GENOMIC DNA]</scope>
    <source>
        <strain evidence="8 9">1DrF-4</strain>
    </source>
</reference>
<dbReference type="GO" id="GO:0003677">
    <property type="term" value="F:DNA binding"/>
    <property type="evidence" value="ECO:0007669"/>
    <property type="project" value="UniProtKB-KW"/>
</dbReference>
<evidence type="ECO:0000256" key="1">
    <source>
        <dbReference type="ARBA" id="ARBA00010641"/>
    </source>
</evidence>
<proteinExistence type="inferred from homology"/>
<dbReference type="InterPro" id="IPR013325">
    <property type="entry name" value="RNA_pol_sigma_r2"/>
</dbReference>
<evidence type="ECO:0000256" key="5">
    <source>
        <dbReference type="ARBA" id="ARBA00023163"/>
    </source>
</evidence>
<keyword evidence="5" id="KW-0804">Transcription</keyword>